<dbReference type="Pfam" id="PF05193">
    <property type="entry name" value="Peptidase_M16_C"/>
    <property type="match status" value="1"/>
</dbReference>
<dbReference type="Proteomes" id="UP001489509">
    <property type="component" value="Unassembled WGS sequence"/>
</dbReference>
<evidence type="ECO:0000259" key="1">
    <source>
        <dbReference type="Pfam" id="PF05193"/>
    </source>
</evidence>
<accession>A0ABV1E151</accession>
<reference evidence="2 3" key="1">
    <citation type="submission" date="2024-03" db="EMBL/GenBank/DDBJ databases">
        <title>Human intestinal bacterial collection.</title>
        <authorList>
            <person name="Pauvert C."/>
            <person name="Hitch T.C.A."/>
            <person name="Clavel T."/>
        </authorList>
    </citation>
    <scope>NUCLEOTIDE SEQUENCE [LARGE SCALE GENOMIC DNA]</scope>
    <source>
        <strain evidence="2 3">CLA-JM-H44</strain>
    </source>
</reference>
<feature type="domain" description="Peptidase M16 C-terminal" evidence="1">
    <location>
        <begin position="185"/>
        <end position="353"/>
    </location>
</feature>
<evidence type="ECO:0000313" key="2">
    <source>
        <dbReference type="EMBL" id="MEQ2441022.1"/>
    </source>
</evidence>
<dbReference type="EMBL" id="JBBMFD010000016">
    <property type="protein sequence ID" value="MEQ2441022.1"/>
    <property type="molecule type" value="Genomic_DNA"/>
</dbReference>
<sequence>MPVWKTVPSVDDGVKLLSLPDSRFKTKRAAVSFYVPLHAKSAAAMAILPYLLSHSCRDYPNVTLLNERLASLYGAKLFGSVERLGESQVLTISLFAIGDEYTPDHEPLSRECMSLLRSLLFDPVLEDGCFPASSIEQEKRCLTELIEAEQNDKRTYARNRCEQIMCESEGYGVNKYGTVQTVAALTPTDVTAAWKHLLKTARVCLSFLGMESDGTLEEAFQAYGRTQPVSCRTQVIEKAETVKEVTDRLPVNQAKLVMGFRTGTAEPDPAVMATRMMVALLGGTAHSKFFLNVREKLHLCYYCSARFDRHKGIMLVESGIERENFEKAKAEILRQIEAVQAGDFTDEELSATVMSIQNSFRTVSDRVTGIATWYENQYFDDTLVTPEESADAAGKVTREEVVAAAKRLTLDTIYLLTGEEDGQ</sequence>
<comment type="caution">
    <text evidence="2">The sequence shown here is derived from an EMBL/GenBank/DDBJ whole genome shotgun (WGS) entry which is preliminary data.</text>
</comment>
<dbReference type="NCBIfam" id="NF047422">
    <property type="entry name" value="YfmF_fam"/>
    <property type="match status" value="1"/>
</dbReference>
<dbReference type="SUPFAM" id="SSF63411">
    <property type="entry name" value="LuxS/MPP-like metallohydrolase"/>
    <property type="match status" value="2"/>
</dbReference>
<proteinExistence type="predicted"/>
<dbReference type="InterPro" id="IPR007863">
    <property type="entry name" value="Peptidase_M16_C"/>
</dbReference>
<dbReference type="InterPro" id="IPR011249">
    <property type="entry name" value="Metalloenz_LuxS/M16"/>
</dbReference>
<organism evidence="2 3">
    <name type="scientific">Solibaculum intestinale</name>
    <dbReference type="NCBI Taxonomy" id="3133165"/>
    <lineage>
        <taxon>Bacteria</taxon>
        <taxon>Bacillati</taxon>
        <taxon>Bacillota</taxon>
        <taxon>Clostridia</taxon>
        <taxon>Eubacteriales</taxon>
        <taxon>Oscillospiraceae</taxon>
        <taxon>Solibaculum</taxon>
    </lineage>
</organism>
<gene>
    <name evidence="2" type="ORF">WMO26_09310</name>
</gene>
<dbReference type="Gene3D" id="3.30.830.10">
    <property type="entry name" value="Metalloenzyme, LuxS/M16 peptidase-like"/>
    <property type="match status" value="2"/>
</dbReference>
<keyword evidence="3" id="KW-1185">Reference proteome</keyword>
<protein>
    <submittedName>
        <fullName evidence="2">Insulinase family protein</fullName>
    </submittedName>
</protein>
<name>A0ABV1E151_9FIRM</name>
<evidence type="ECO:0000313" key="3">
    <source>
        <dbReference type="Proteomes" id="UP001489509"/>
    </source>
</evidence>
<dbReference type="RefSeq" id="WP_349219885.1">
    <property type="nucleotide sequence ID" value="NZ_JBBMFD010000016.1"/>
</dbReference>